<dbReference type="PANTHER" id="PTHR31793">
    <property type="entry name" value="4-HYDROXYBENZOYL-COA THIOESTERASE FAMILY MEMBER"/>
    <property type="match status" value="1"/>
</dbReference>
<keyword evidence="2" id="KW-1185">Reference proteome</keyword>
<sequence>MMPGITGNTLPKRRKWKMNNPFFLEKEIVIQGYDIDYGGVVSNIVYIRWMDDLRTALLKEHYPIELMAEDGIAPVVNKTHAHYKRPSLFGDSLKAGIRITMLEKVRWEVEAEITKDGGKTVFTAVQSGAFVDLKSGRPVTVPSVLAEKWAEFRKEA</sequence>
<gene>
    <name evidence="1" type="ORF">EP073_10995</name>
</gene>
<dbReference type="InterPro" id="IPR050563">
    <property type="entry name" value="4-hydroxybenzoyl-CoA_TE"/>
</dbReference>
<dbReference type="OrthoDB" id="9800856at2"/>
<reference evidence="1 2" key="1">
    <citation type="submission" date="2019-01" db="EMBL/GenBank/DDBJ databases">
        <title>Geovibrio thiophilus DSM 11263, complete genome.</title>
        <authorList>
            <person name="Spring S."/>
            <person name="Bunk B."/>
            <person name="Sproer C."/>
        </authorList>
    </citation>
    <scope>NUCLEOTIDE SEQUENCE [LARGE SCALE GENOMIC DNA]</scope>
    <source>
        <strain evidence="1 2">DSM 11263</strain>
    </source>
</reference>
<accession>A0A410K0H2</accession>
<organism evidence="1 2">
    <name type="scientific">Geovibrio thiophilus</name>
    <dbReference type="NCBI Taxonomy" id="139438"/>
    <lineage>
        <taxon>Bacteria</taxon>
        <taxon>Pseudomonadati</taxon>
        <taxon>Deferribacterota</taxon>
        <taxon>Deferribacteres</taxon>
        <taxon>Deferribacterales</taxon>
        <taxon>Geovibrionaceae</taxon>
        <taxon>Geovibrio</taxon>
    </lineage>
</organism>
<dbReference type="EMBL" id="CP035108">
    <property type="protein sequence ID" value="QAR33910.1"/>
    <property type="molecule type" value="Genomic_DNA"/>
</dbReference>
<dbReference type="SUPFAM" id="SSF54637">
    <property type="entry name" value="Thioesterase/thiol ester dehydrase-isomerase"/>
    <property type="match status" value="1"/>
</dbReference>
<dbReference type="Gene3D" id="3.10.129.10">
    <property type="entry name" value="Hotdog Thioesterase"/>
    <property type="match status" value="1"/>
</dbReference>
<dbReference type="KEGG" id="gtl:EP073_10995"/>
<dbReference type="Proteomes" id="UP000287502">
    <property type="component" value="Chromosome"/>
</dbReference>
<protein>
    <submittedName>
        <fullName evidence="1">Acyl-CoA thioesterase</fullName>
    </submittedName>
</protein>
<dbReference type="PANTHER" id="PTHR31793:SF24">
    <property type="entry name" value="LONG-CHAIN ACYL-COA THIOESTERASE FADM"/>
    <property type="match status" value="1"/>
</dbReference>
<proteinExistence type="predicted"/>
<evidence type="ECO:0000313" key="1">
    <source>
        <dbReference type="EMBL" id="QAR33910.1"/>
    </source>
</evidence>
<name>A0A410K0H2_9BACT</name>
<dbReference type="InterPro" id="IPR029069">
    <property type="entry name" value="HotDog_dom_sf"/>
</dbReference>
<dbReference type="GO" id="GO:0047617">
    <property type="term" value="F:fatty acyl-CoA hydrolase activity"/>
    <property type="evidence" value="ECO:0007669"/>
    <property type="project" value="TreeGrafter"/>
</dbReference>
<dbReference type="Pfam" id="PF13279">
    <property type="entry name" value="4HBT_2"/>
    <property type="match status" value="1"/>
</dbReference>
<dbReference type="AlphaFoldDB" id="A0A410K0H2"/>
<evidence type="ECO:0000313" key="2">
    <source>
        <dbReference type="Proteomes" id="UP000287502"/>
    </source>
</evidence>
<dbReference type="CDD" id="cd00586">
    <property type="entry name" value="4HBT"/>
    <property type="match status" value="1"/>
</dbReference>